<evidence type="ECO:0000313" key="4">
    <source>
        <dbReference type="Proteomes" id="UP000215902"/>
    </source>
</evidence>
<protein>
    <recommendedName>
        <fullName evidence="2">GOLD domain-containing protein</fullName>
    </recommendedName>
</protein>
<keyword evidence="1" id="KW-1133">Transmembrane helix</keyword>
<dbReference type="SMART" id="SM01190">
    <property type="entry name" value="EMP24_GP25L"/>
    <property type="match status" value="1"/>
</dbReference>
<gene>
    <name evidence="3" type="ORF">BOX15_Mlig021488g3</name>
</gene>
<reference evidence="3 4" key="1">
    <citation type="submission" date="2017-06" db="EMBL/GenBank/DDBJ databases">
        <title>A platform for efficient transgenesis in Macrostomum lignano, a flatworm model organism for stem cell research.</title>
        <authorList>
            <person name="Berezikov E."/>
        </authorList>
    </citation>
    <scope>NUCLEOTIDE SEQUENCE [LARGE SCALE GENOMIC DNA]</scope>
    <source>
        <strain evidence="3">DV1</strain>
        <tissue evidence="3">Whole organism</tissue>
    </source>
</reference>
<accession>A0A267G885</accession>
<proteinExistence type="predicted"/>
<name>A0A267G885_9PLAT</name>
<dbReference type="AlphaFoldDB" id="A0A267G885"/>
<feature type="domain" description="GOLD" evidence="2">
    <location>
        <begin position="100"/>
        <end position="281"/>
    </location>
</feature>
<dbReference type="EMBL" id="NIVC01000521">
    <property type="protein sequence ID" value="PAA81614.1"/>
    <property type="molecule type" value="Genomic_DNA"/>
</dbReference>
<sequence>MRFLSYKNLQYQLRSKGTMQYTLRTSGGTKIRMTYVWTQQLTCFLLLLSLSGPRAVFSSTVEVFEDEKTKELSISVESSRPETTFSGRIGIRNTFGYFYRLHQDFAAKEEFCFFTVALGMRNFSCHAFATKYWDLDTEIEVSNSEGDVLRTGKLGDQGKAKITVTDVVRTDIYQICIKNSGSAKTIRIIVALMDPKKVQDFRIVRDNLGKVHNVSTATASRINARLAEVISDIESSYSNIAQDVYRLLNIRKWVNARGALGSIAMLCCTGLSTFIIRRWFGSPRTSI</sequence>
<dbReference type="Proteomes" id="UP000215902">
    <property type="component" value="Unassembled WGS sequence"/>
</dbReference>
<keyword evidence="1" id="KW-0812">Transmembrane</keyword>
<keyword evidence="1" id="KW-0472">Membrane</keyword>
<organism evidence="3 4">
    <name type="scientific">Macrostomum lignano</name>
    <dbReference type="NCBI Taxonomy" id="282301"/>
    <lineage>
        <taxon>Eukaryota</taxon>
        <taxon>Metazoa</taxon>
        <taxon>Spiralia</taxon>
        <taxon>Lophotrochozoa</taxon>
        <taxon>Platyhelminthes</taxon>
        <taxon>Rhabditophora</taxon>
        <taxon>Macrostomorpha</taxon>
        <taxon>Macrostomida</taxon>
        <taxon>Macrostomidae</taxon>
        <taxon>Macrostomum</taxon>
    </lineage>
</organism>
<feature type="transmembrane region" description="Helical" evidence="1">
    <location>
        <begin position="259"/>
        <end position="280"/>
    </location>
</feature>
<dbReference type="InterPro" id="IPR009038">
    <property type="entry name" value="GOLD_dom"/>
</dbReference>
<evidence type="ECO:0000313" key="3">
    <source>
        <dbReference type="EMBL" id="PAA81614.1"/>
    </source>
</evidence>
<evidence type="ECO:0000256" key="1">
    <source>
        <dbReference type="SAM" id="Phobius"/>
    </source>
</evidence>
<comment type="caution">
    <text evidence="3">The sequence shown here is derived from an EMBL/GenBank/DDBJ whole genome shotgun (WGS) entry which is preliminary data.</text>
</comment>
<evidence type="ECO:0000259" key="2">
    <source>
        <dbReference type="SMART" id="SM01190"/>
    </source>
</evidence>
<keyword evidence="4" id="KW-1185">Reference proteome</keyword>